<accession>A0A834FUK3</accession>
<keyword evidence="2" id="KW-1185">Reference proteome</keyword>
<sequence>MGKKNTITLYNKTKEDVEIINFRGIITSKTVKADGQTDIDPKEYNGNDSQQGRLPSLMILCGGSLLKSPEGDFLIAGEEFFNTCFKTVTIDQPNDQNSTGVVNYEVKFQPQHAYRKVTANTLKFSRDPVLDHDNGWSVQCINGRVKLTRKEGKPMTLDLSELFASNSVHEPETPLFCMALLTFWPGAFGKGDLEKTVGVVNDLMVQAKKYNVDRPEGAVAEVMKNVVVLNTLCAAKVEWYRPLFPWMVEKFPPVAEVDQEKLKKFETIIKPRLNSFLGRSS</sequence>
<proteinExistence type="predicted"/>
<gene>
    <name evidence="1" type="ORF">RHSIM_RhsimUnG0218900</name>
</gene>
<evidence type="ECO:0000313" key="1">
    <source>
        <dbReference type="EMBL" id="KAF7112543.1"/>
    </source>
</evidence>
<comment type="caution">
    <text evidence="1">The sequence shown here is derived from an EMBL/GenBank/DDBJ whole genome shotgun (WGS) entry which is preliminary data.</text>
</comment>
<dbReference type="Proteomes" id="UP000626092">
    <property type="component" value="Unassembled WGS sequence"/>
</dbReference>
<protein>
    <submittedName>
        <fullName evidence="1">Uncharacterized protein</fullName>
    </submittedName>
</protein>
<organism evidence="1 2">
    <name type="scientific">Rhododendron simsii</name>
    <name type="common">Sims's rhododendron</name>
    <dbReference type="NCBI Taxonomy" id="118357"/>
    <lineage>
        <taxon>Eukaryota</taxon>
        <taxon>Viridiplantae</taxon>
        <taxon>Streptophyta</taxon>
        <taxon>Embryophyta</taxon>
        <taxon>Tracheophyta</taxon>
        <taxon>Spermatophyta</taxon>
        <taxon>Magnoliopsida</taxon>
        <taxon>eudicotyledons</taxon>
        <taxon>Gunneridae</taxon>
        <taxon>Pentapetalae</taxon>
        <taxon>asterids</taxon>
        <taxon>Ericales</taxon>
        <taxon>Ericaceae</taxon>
        <taxon>Ericoideae</taxon>
        <taxon>Rhodoreae</taxon>
        <taxon>Rhododendron</taxon>
    </lineage>
</organism>
<dbReference type="EMBL" id="WJXA01000474">
    <property type="protein sequence ID" value="KAF7112543.1"/>
    <property type="molecule type" value="Genomic_DNA"/>
</dbReference>
<dbReference type="AlphaFoldDB" id="A0A834FUK3"/>
<name>A0A834FUK3_RHOSS</name>
<dbReference type="OrthoDB" id="10361129at2759"/>
<evidence type="ECO:0000313" key="2">
    <source>
        <dbReference type="Proteomes" id="UP000626092"/>
    </source>
</evidence>
<reference evidence="1" key="1">
    <citation type="submission" date="2019-11" db="EMBL/GenBank/DDBJ databases">
        <authorList>
            <person name="Liu Y."/>
            <person name="Hou J."/>
            <person name="Li T.-Q."/>
            <person name="Guan C.-H."/>
            <person name="Wu X."/>
            <person name="Wu H.-Z."/>
            <person name="Ling F."/>
            <person name="Zhang R."/>
            <person name="Shi X.-G."/>
            <person name="Ren J.-P."/>
            <person name="Chen E.-F."/>
            <person name="Sun J.-M."/>
        </authorList>
    </citation>
    <scope>NUCLEOTIDE SEQUENCE</scope>
    <source>
        <strain evidence="1">Adult_tree_wgs_1</strain>
        <tissue evidence="1">Leaves</tissue>
    </source>
</reference>